<evidence type="ECO:0000313" key="3">
    <source>
        <dbReference type="Proteomes" id="UP001501195"/>
    </source>
</evidence>
<sequence length="153" mass="16047">MTGKVAGMGSPVSVLGTDLVVEKAWSRRPRILRDGRELPRDRWGAPVLTDEQGRDHQVRTGFSWGQLSPLVEVDGHEILALRPLSTPVRVALLAFIAVGFFGGAAGALLSSGAALASAALLRRPRKNVAHVLAAVLVPLAATALFALAASGLR</sequence>
<evidence type="ECO:0000256" key="1">
    <source>
        <dbReference type="SAM" id="Phobius"/>
    </source>
</evidence>
<evidence type="ECO:0000313" key="2">
    <source>
        <dbReference type="EMBL" id="GAA4975602.1"/>
    </source>
</evidence>
<gene>
    <name evidence="2" type="ORF">GCM10023225_15910</name>
</gene>
<dbReference type="EMBL" id="BAABIL010000205">
    <property type="protein sequence ID" value="GAA4975602.1"/>
    <property type="molecule type" value="Genomic_DNA"/>
</dbReference>
<keyword evidence="1" id="KW-0472">Membrane</keyword>
<name>A0ABP9HQ32_9ACTN</name>
<organism evidence="2 3">
    <name type="scientific">Kineococcus glutinatus</name>
    <dbReference type="NCBI Taxonomy" id="1070872"/>
    <lineage>
        <taxon>Bacteria</taxon>
        <taxon>Bacillati</taxon>
        <taxon>Actinomycetota</taxon>
        <taxon>Actinomycetes</taxon>
        <taxon>Kineosporiales</taxon>
        <taxon>Kineosporiaceae</taxon>
        <taxon>Kineococcus</taxon>
    </lineage>
</organism>
<comment type="caution">
    <text evidence="2">The sequence shown here is derived from an EMBL/GenBank/DDBJ whole genome shotgun (WGS) entry which is preliminary data.</text>
</comment>
<reference evidence="3" key="1">
    <citation type="journal article" date="2019" name="Int. J. Syst. Evol. Microbiol.">
        <title>The Global Catalogue of Microorganisms (GCM) 10K type strain sequencing project: providing services to taxonomists for standard genome sequencing and annotation.</title>
        <authorList>
            <consortium name="The Broad Institute Genomics Platform"/>
            <consortium name="The Broad Institute Genome Sequencing Center for Infectious Disease"/>
            <person name="Wu L."/>
            <person name="Ma J."/>
        </authorList>
    </citation>
    <scope>NUCLEOTIDE SEQUENCE [LARGE SCALE GENOMIC DNA]</scope>
    <source>
        <strain evidence="3">JCM 18126</strain>
    </source>
</reference>
<dbReference type="RefSeq" id="WP_345711913.1">
    <property type="nucleotide sequence ID" value="NZ_BAABIL010000205.1"/>
</dbReference>
<dbReference type="Proteomes" id="UP001501195">
    <property type="component" value="Unassembled WGS sequence"/>
</dbReference>
<feature type="transmembrane region" description="Helical" evidence="1">
    <location>
        <begin position="90"/>
        <end position="116"/>
    </location>
</feature>
<keyword evidence="3" id="KW-1185">Reference proteome</keyword>
<protein>
    <submittedName>
        <fullName evidence="2">Uncharacterized protein</fullName>
    </submittedName>
</protein>
<keyword evidence="1" id="KW-1133">Transmembrane helix</keyword>
<feature type="transmembrane region" description="Helical" evidence="1">
    <location>
        <begin position="128"/>
        <end position="149"/>
    </location>
</feature>
<keyword evidence="1" id="KW-0812">Transmembrane</keyword>
<accession>A0ABP9HQ32</accession>
<proteinExistence type="predicted"/>